<dbReference type="EMBL" id="JAMYWD010000002">
    <property type="protein sequence ID" value="KAJ4978372.1"/>
    <property type="molecule type" value="Genomic_DNA"/>
</dbReference>
<feature type="compositionally biased region" description="Polar residues" evidence="1">
    <location>
        <begin position="174"/>
        <end position="190"/>
    </location>
</feature>
<feature type="region of interest" description="Disordered" evidence="1">
    <location>
        <begin position="62"/>
        <end position="290"/>
    </location>
</feature>
<feature type="compositionally biased region" description="Polar residues" evidence="1">
    <location>
        <begin position="197"/>
        <end position="256"/>
    </location>
</feature>
<accession>A0A9Q0R0C6</accession>
<feature type="region of interest" description="Disordered" evidence="1">
    <location>
        <begin position="856"/>
        <end position="914"/>
    </location>
</feature>
<name>A0A9Q0R0C6_9MAGN</name>
<sequence length="1011" mass="112113">MVQRPAPEKLGILADSKNYVKSKKWLLALKASSQHQYIQVKDGTGFKRKEMKKLRSIKLLDLENLEPPPTRQPKSSFHKLPTNASSSAAVARPVPSMIKKQDPSPNFMTPTSSSDAKERSQVSPHGYQASSPFKSSSPKPRGRNSNRMNSSPRPNGRTVNRKSPSPIPSRRTSHCNNPSERNSYRMNLSPTPIGRNSHGNSLPNPSGRSSYHMSPISLRQSARYSYHNSSSPTPSGRNSHCKTPNTCPSGRNSDCMSLSPCASGRTPNRSPSPSPTGRSPHGKSLNSSLSRSTSDYKLCSASGHKPVKTSTKTSCLKPVRTLTKTPSFKGGGTKLKKQIKKSRSMKLLDFESLESSVMQQIKFSFDESPGNVSSAAVTLQEQSLIKTPYLLPNYMKSTSSSDQRKEHLQVNKSPNESNLIHIKPSTASGHKQSRPQKKTSSLKPVRTLLKTSSLKSVRPSMKKNSDIALCSSPNADRATCSELERISPMKVYPYTYCSLNGHCHTPLPQLKHFLSTMRHFLKTQKSLKLNIYLYLGKRDGIDVFVETYAKPREDSAMPIGRSIQDGNDEATILDIITSSAQDKPDDLSYSNISLESNTPKNSNPVAEMDVATSQHDQFIQGQYANNQSMFTADTKLDESSIEATDVDRKEGQGVAPPTDDEPNLIVYLPESKSPELQEELVSKPHDIVNNSEEFPAAGLIQKQVHTENDESFNKECGYHHPKTDAEDQSFYPSVPSNVSGEESDTSYCPDANLFSSSEIAFEEPTTIMEERDGAPKQDETFNSMAHSASTEDPLEEFTASIDEKDEELQPENFFLEQPEPIPIADVAVDALVNKQESNSLTFTNNLLGTDVGGDVEEEKQAEDSVEHDDHGEKSSQAENTIEEEETIQVEDDMESDATETIHRADNITGSKEDKKIVNKENNSNQQLLMTSANLKTTMRGRRLIEDQEEQRKFNPREPQYLDIVPEPVPEKRKVSLLVEAFKTDIPPPKFETHLPNTSATFAHARPIQACN</sequence>
<feature type="compositionally biased region" description="Low complexity" evidence="1">
    <location>
        <begin position="130"/>
        <end position="157"/>
    </location>
</feature>
<reference evidence="2" key="1">
    <citation type="journal article" date="2023" name="Plant J.">
        <title>The genome of the king protea, Protea cynaroides.</title>
        <authorList>
            <person name="Chang J."/>
            <person name="Duong T.A."/>
            <person name="Schoeman C."/>
            <person name="Ma X."/>
            <person name="Roodt D."/>
            <person name="Barker N."/>
            <person name="Li Z."/>
            <person name="Van de Peer Y."/>
            <person name="Mizrachi E."/>
        </authorList>
    </citation>
    <scope>NUCLEOTIDE SEQUENCE</scope>
    <source>
        <tissue evidence="2">Young leaves</tissue>
    </source>
</reference>
<dbReference type="PANTHER" id="PTHR33923">
    <property type="entry name" value="CALMODULIN-BINDING PROTEIN-RELATED"/>
    <property type="match status" value="1"/>
</dbReference>
<feature type="compositionally biased region" description="Low complexity" evidence="1">
    <location>
        <begin position="84"/>
        <end position="96"/>
    </location>
</feature>
<feature type="compositionally biased region" description="Basic and acidic residues" evidence="1">
    <location>
        <begin position="899"/>
        <end position="914"/>
    </location>
</feature>
<proteinExistence type="predicted"/>
<feature type="region of interest" description="Disordered" evidence="1">
    <location>
        <begin position="640"/>
        <end position="661"/>
    </location>
</feature>
<protein>
    <submittedName>
        <fullName evidence="2">Uncharacterized protein</fullName>
    </submittedName>
</protein>
<comment type="caution">
    <text evidence="2">The sequence shown here is derived from an EMBL/GenBank/DDBJ whole genome shotgun (WGS) entry which is preliminary data.</text>
</comment>
<dbReference type="OrthoDB" id="1304871at2759"/>
<dbReference type="InterPro" id="IPR044681">
    <property type="entry name" value="PICBP-like"/>
</dbReference>
<dbReference type="GO" id="GO:0005516">
    <property type="term" value="F:calmodulin binding"/>
    <property type="evidence" value="ECO:0007669"/>
    <property type="project" value="InterPro"/>
</dbReference>
<feature type="compositionally biased region" description="Basic and acidic residues" evidence="1">
    <location>
        <begin position="861"/>
        <end position="875"/>
    </location>
</feature>
<organism evidence="2 3">
    <name type="scientific">Protea cynaroides</name>
    <dbReference type="NCBI Taxonomy" id="273540"/>
    <lineage>
        <taxon>Eukaryota</taxon>
        <taxon>Viridiplantae</taxon>
        <taxon>Streptophyta</taxon>
        <taxon>Embryophyta</taxon>
        <taxon>Tracheophyta</taxon>
        <taxon>Spermatophyta</taxon>
        <taxon>Magnoliopsida</taxon>
        <taxon>Proteales</taxon>
        <taxon>Proteaceae</taxon>
        <taxon>Protea</taxon>
    </lineage>
</organism>
<evidence type="ECO:0000313" key="2">
    <source>
        <dbReference type="EMBL" id="KAJ4978372.1"/>
    </source>
</evidence>
<evidence type="ECO:0000256" key="1">
    <source>
        <dbReference type="SAM" id="MobiDB-lite"/>
    </source>
</evidence>
<dbReference type="Proteomes" id="UP001141806">
    <property type="component" value="Unassembled WGS sequence"/>
</dbReference>
<feature type="compositionally biased region" description="Polar residues" evidence="1">
    <location>
        <begin position="103"/>
        <end position="114"/>
    </location>
</feature>
<evidence type="ECO:0000313" key="3">
    <source>
        <dbReference type="Proteomes" id="UP001141806"/>
    </source>
</evidence>
<feature type="compositionally biased region" description="Low complexity" evidence="1">
    <location>
        <begin position="263"/>
        <end position="290"/>
    </location>
</feature>
<dbReference type="PANTHER" id="PTHR33923:SF2">
    <property type="entry name" value="CALMODULIN-BINDING PROTEIN-RELATED"/>
    <property type="match status" value="1"/>
</dbReference>
<dbReference type="AlphaFoldDB" id="A0A9Q0R0C6"/>
<feature type="compositionally biased region" description="Acidic residues" evidence="1">
    <location>
        <begin position="880"/>
        <end position="897"/>
    </location>
</feature>
<keyword evidence="3" id="KW-1185">Reference proteome</keyword>
<feature type="region of interest" description="Disordered" evidence="1">
    <location>
        <begin position="395"/>
        <end position="444"/>
    </location>
</feature>
<gene>
    <name evidence="2" type="ORF">NE237_009152</name>
</gene>